<feature type="DNA-binding region" description="H-T-H motif" evidence="5">
    <location>
        <begin position="56"/>
        <end position="75"/>
    </location>
</feature>
<dbReference type="PANTHER" id="PTHR30055">
    <property type="entry name" value="HTH-TYPE TRANSCRIPTIONAL REGULATOR RUTR"/>
    <property type="match status" value="1"/>
</dbReference>
<feature type="domain" description="HTH tetR-type" evidence="7">
    <location>
        <begin position="33"/>
        <end position="93"/>
    </location>
</feature>
<protein>
    <submittedName>
        <fullName evidence="8">TetR family transcriptional regulator</fullName>
    </submittedName>
</protein>
<reference evidence="8 9" key="1">
    <citation type="submission" date="2018-05" db="EMBL/GenBank/DDBJ databases">
        <title>Genomic Encyclopedia of Type Strains, Phase IV (KMG-IV): sequencing the most valuable type-strain genomes for metagenomic binning, comparative biology and taxonomic classification.</title>
        <authorList>
            <person name="Goeker M."/>
        </authorList>
    </citation>
    <scope>NUCLEOTIDE SEQUENCE [LARGE SCALE GENOMIC DNA]</scope>
    <source>
        <strain evidence="8 9">DSM 19792</strain>
    </source>
</reference>
<dbReference type="InterPro" id="IPR009057">
    <property type="entry name" value="Homeodomain-like_sf"/>
</dbReference>
<keyword evidence="2" id="KW-0805">Transcription regulation</keyword>
<dbReference type="PROSITE" id="PS01081">
    <property type="entry name" value="HTH_TETR_1"/>
    <property type="match status" value="1"/>
</dbReference>
<evidence type="ECO:0000313" key="8">
    <source>
        <dbReference type="EMBL" id="PXX42663.1"/>
    </source>
</evidence>
<dbReference type="EMBL" id="QJKB01000005">
    <property type="protein sequence ID" value="PXX42663.1"/>
    <property type="molecule type" value="Genomic_DNA"/>
</dbReference>
<dbReference type="Gene3D" id="1.10.357.10">
    <property type="entry name" value="Tetracycline Repressor, domain 2"/>
    <property type="match status" value="1"/>
</dbReference>
<evidence type="ECO:0000256" key="2">
    <source>
        <dbReference type="ARBA" id="ARBA00023015"/>
    </source>
</evidence>
<keyword evidence="1" id="KW-0678">Repressor</keyword>
<keyword evidence="4" id="KW-0804">Transcription</keyword>
<dbReference type="Pfam" id="PF21351">
    <property type="entry name" value="TetR_C_41"/>
    <property type="match status" value="1"/>
</dbReference>
<organism evidence="8 9">
    <name type="scientific">Undibacterium pigrum</name>
    <dbReference type="NCBI Taxonomy" id="401470"/>
    <lineage>
        <taxon>Bacteria</taxon>
        <taxon>Pseudomonadati</taxon>
        <taxon>Pseudomonadota</taxon>
        <taxon>Betaproteobacteria</taxon>
        <taxon>Burkholderiales</taxon>
        <taxon>Oxalobacteraceae</taxon>
        <taxon>Undibacterium</taxon>
    </lineage>
</organism>
<keyword evidence="9" id="KW-1185">Reference proteome</keyword>
<keyword evidence="3 5" id="KW-0238">DNA-binding</keyword>
<dbReference type="Pfam" id="PF00440">
    <property type="entry name" value="TetR_N"/>
    <property type="match status" value="1"/>
</dbReference>
<evidence type="ECO:0000256" key="6">
    <source>
        <dbReference type="SAM" id="MobiDB-lite"/>
    </source>
</evidence>
<evidence type="ECO:0000256" key="4">
    <source>
        <dbReference type="ARBA" id="ARBA00023163"/>
    </source>
</evidence>
<dbReference type="InterPro" id="IPR023772">
    <property type="entry name" value="DNA-bd_HTH_TetR-type_CS"/>
</dbReference>
<name>A0A318J5G9_9BURK</name>
<dbReference type="InterPro" id="IPR001647">
    <property type="entry name" value="HTH_TetR"/>
</dbReference>
<dbReference type="SUPFAM" id="SSF46689">
    <property type="entry name" value="Homeodomain-like"/>
    <property type="match status" value="1"/>
</dbReference>
<dbReference type="Proteomes" id="UP000247792">
    <property type="component" value="Unassembled WGS sequence"/>
</dbReference>
<dbReference type="AlphaFoldDB" id="A0A318J5G9"/>
<feature type="region of interest" description="Disordered" evidence="6">
    <location>
        <begin position="1"/>
        <end position="23"/>
    </location>
</feature>
<evidence type="ECO:0000256" key="5">
    <source>
        <dbReference type="PROSITE-ProRule" id="PRU00335"/>
    </source>
</evidence>
<gene>
    <name evidence="8" type="ORF">DFR42_105325</name>
</gene>
<proteinExistence type="predicted"/>
<accession>A0A318J5G9</accession>
<dbReference type="PROSITE" id="PS50977">
    <property type="entry name" value="HTH_TETR_2"/>
    <property type="match status" value="1"/>
</dbReference>
<sequence>MSTKKTNPEAGTNSLSPSLQPTPVANRRLAQGALSRTRLIAAARALFEKDGYANTSTEALLLATGLTRGALYHHFRDKKDLFVAVCEAVHIDLSSAIEKAADTQGSPRQQLIAGAMAWIDAISQPGPRQVLLIDGPSVLRAETWARLDERHGYQQLRTVLSEILSPEGELSGLEIDASTSAINGAINELAQWLARHPADAFPDARDAAMAALRRVCNSVLTSSQGA</sequence>
<dbReference type="RefSeq" id="WP_110256193.1">
    <property type="nucleotide sequence ID" value="NZ_QJKB01000005.1"/>
</dbReference>
<evidence type="ECO:0000313" key="9">
    <source>
        <dbReference type="Proteomes" id="UP000247792"/>
    </source>
</evidence>
<dbReference type="PRINTS" id="PR00455">
    <property type="entry name" value="HTHTETR"/>
</dbReference>
<dbReference type="PANTHER" id="PTHR30055:SF234">
    <property type="entry name" value="HTH-TYPE TRANSCRIPTIONAL REGULATOR BETI"/>
    <property type="match status" value="1"/>
</dbReference>
<comment type="caution">
    <text evidence="8">The sequence shown here is derived from an EMBL/GenBank/DDBJ whole genome shotgun (WGS) entry which is preliminary data.</text>
</comment>
<dbReference type="GO" id="GO:0003700">
    <property type="term" value="F:DNA-binding transcription factor activity"/>
    <property type="evidence" value="ECO:0007669"/>
    <property type="project" value="TreeGrafter"/>
</dbReference>
<dbReference type="OrthoDB" id="5816932at2"/>
<evidence type="ECO:0000256" key="3">
    <source>
        <dbReference type="ARBA" id="ARBA00023125"/>
    </source>
</evidence>
<dbReference type="InterPro" id="IPR049484">
    <property type="entry name" value="Rv0078-like_C"/>
</dbReference>
<dbReference type="InterPro" id="IPR050109">
    <property type="entry name" value="HTH-type_TetR-like_transc_reg"/>
</dbReference>
<dbReference type="GO" id="GO:0000976">
    <property type="term" value="F:transcription cis-regulatory region binding"/>
    <property type="evidence" value="ECO:0007669"/>
    <property type="project" value="TreeGrafter"/>
</dbReference>
<evidence type="ECO:0000256" key="1">
    <source>
        <dbReference type="ARBA" id="ARBA00022491"/>
    </source>
</evidence>
<evidence type="ECO:0000259" key="7">
    <source>
        <dbReference type="PROSITE" id="PS50977"/>
    </source>
</evidence>